<dbReference type="PANTHER" id="PTHR45712:SF22">
    <property type="entry name" value="INSULIN-LIKE GROWTH FACTOR-BINDING PROTEIN COMPLEX ACID LABILE SUBUNIT"/>
    <property type="match status" value="1"/>
</dbReference>
<protein>
    <submittedName>
        <fullName evidence="3">Uncharacterized protein</fullName>
    </submittedName>
</protein>
<name>A0A9J6FQ02_HAELO</name>
<evidence type="ECO:0000256" key="1">
    <source>
        <dbReference type="ARBA" id="ARBA00022614"/>
    </source>
</evidence>
<dbReference type="PROSITE" id="PS51450">
    <property type="entry name" value="LRR"/>
    <property type="match status" value="1"/>
</dbReference>
<dbReference type="EMBL" id="JABSTR010000003">
    <property type="protein sequence ID" value="KAH9365346.1"/>
    <property type="molecule type" value="Genomic_DNA"/>
</dbReference>
<evidence type="ECO:0000313" key="4">
    <source>
        <dbReference type="Proteomes" id="UP000821853"/>
    </source>
</evidence>
<dbReference type="SUPFAM" id="SSF52058">
    <property type="entry name" value="L domain-like"/>
    <property type="match status" value="1"/>
</dbReference>
<accession>A0A9J6FQ02</accession>
<dbReference type="InterPro" id="IPR001611">
    <property type="entry name" value="Leu-rich_rpt"/>
</dbReference>
<keyword evidence="4" id="KW-1185">Reference proteome</keyword>
<keyword evidence="1" id="KW-0433">Leucine-rich repeat</keyword>
<dbReference type="Gene3D" id="3.80.10.10">
    <property type="entry name" value="Ribonuclease Inhibitor"/>
    <property type="match status" value="1"/>
</dbReference>
<dbReference type="SMART" id="SM00369">
    <property type="entry name" value="LRR_TYP"/>
    <property type="match status" value="3"/>
</dbReference>
<dbReference type="Pfam" id="PF13855">
    <property type="entry name" value="LRR_8"/>
    <property type="match status" value="1"/>
</dbReference>
<evidence type="ECO:0000313" key="3">
    <source>
        <dbReference type="EMBL" id="KAH9365346.1"/>
    </source>
</evidence>
<evidence type="ECO:0000256" key="2">
    <source>
        <dbReference type="ARBA" id="ARBA00022737"/>
    </source>
</evidence>
<proteinExistence type="predicted"/>
<dbReference type="InterPro" id="IPR003591">
    <property type="entry name" value="Leu-rich_rpt_typical-subtyp"/>
</dbReference>
<dbReference type="VEuPathDB" id="VectorBase:HLOH_058112"/>
<keyword evidence="2" id="KW-0677">Repeat</keyword>
<dbReference type="OrthoDB" id="20529at2759"/>
<dbReference type="Proteomes" id="UP000821853">
    <property type="component" value="Unassembled WGS sequence"/>
</dbReference>
<dbReference type="Pfam" id="PF00560">
    <property type="entry name" value="LRR_1"/>
    <property type="match status" value="1"/>
</dbReference>
<reference evidence="3 4" key="1">
    <citation type="journal article" date="2020" name="Cell">
        <title>Large-Scale Comparative Analyses of Tick Genomes Elucidate Their Genetic Diversity and Vector Capacities.</title>
        <authorList>
            <consortium name="Tick Genome and Microbiome Consortium (TIGMIC)"/>
            <person name="Jia N."/>
            <person name="Wang J."/>
            <person name="Shi W."/>
            <person name="Du L."/>
            <person name="Sun Y."/>
            <person name="Zhan W."/>
            <person name="Jiang J.F."/>
            <person name="Wang Q."/>
            <person name="Zhang B."/>
            <person name="Ji P."/>
            <person name="Bell-Sakyi L."/>
            <person name="Cui X.M."/>
            <person name="Yuan T.T."/>
            <person name="Jiang B.G."/>
            <person name="Yang W.F."/>
            <person name="Lam T.T."/>
            <person name="Chang Q.C."/>
            <person name="Ding S.J."/>
            <person name="Wang X.J."/>
            <person name="Zhu J.G."/>
            <person name="Ruan X.D."/>
            <person name="Zhao L."/>
            <person name="Wei J.T."/>
            <person name="Ye R.Z."/>
            <person name="Que T.C."/>
            <person name="Du C.H."/>
            <person name="Zhou Y.H."/>
            <person name="Cheng J.X."/>
            <person name="Dai P.F."/>
            <person name="Guo W.B."/>
            <person name="Han X.H."/>
            <person name="Huang E.J."/>
            <person name="Li L.F."/>
            <person name="Wei W."/>
            <person name="Gao Y.C."/>
            <person name="Liu J.Z."/>
            <person name="Shao H.Z."/>
            <person name="Wang X."/>
            <person name="Wang C.C."/>
            <person name="Yang T.C."/>
            <person name="Huo Q.B."/>
            <person name="Li W."/>
            <person name="Chen H.Y."/>
            <person name="Chen S.E."/>
            <person name="Zhou L.G."/>
            <person name="Ni X.B."/>
            <person name="Tian J.H."/>
            <person name="Sheng Y."/>
            <person name="Liu T."/>
            <person name="Pan Y.S."/>
            <person name="Xia L.Y."/>
            <person name="Li J."/>
            <person name="Zhao F."/>
            <person name="Cao W.C."/>
        </authorList>
    </citation>
    <scope>NUCLEOTIDE SEQUENCE [LARGE SCALE GENOMIC DNA]</scope>
    <source>
        <strain evidence="3">HaeL-2018</strain>
    </source>
</reference>
<comment type="caution">
    <text evidence="3">The sequence shown here is derived from an EMBL/GenBank/DDBJ whole genome shotgun (WGS) entry which is preliminary data.</text>
</comment>
<sequence length="131" mass="14581">MRNPLIRWKSGIKADGARAVLLCSQETLSLVRNNLVTLHGEVPALPCLRSLNCRHNRLKNSGVPPQIFDLEDLSVVDLSYNDLREIPTDLEHARGLLVLNLAYNRIENIPPQLFVSLVDLIHLDLSGEPAG</sequence>
<dbReference type="InterPro" id="IPR032675">
    <property type="entry name" value="LRR_dom_sf"/>
</dbReference>
<gene>
    <name evidence="3" type="ORF">HPB48_017478</name>
</gene>
<dbReference type="AlphaFoldDB" id="A0A9J6FQ02"/>
<dbReference type="PANTHER" id="PTHR45712">
    <property type="entry name" value="AGAP008170-PA"/>
    <property type="match status" value="1"/>
</dbReference>
<organism evidence="3 4">
    <name type="scientific">Haemaphysalis longicornis</name>
    <name type="common">Bush tick</name>
    <dbReference type="NCBI Taxonomy" id="44386"/>
    <lineage>
        <taxon>Eukaryota</taxon>
        <taxon>Metazoa</taxon>
        <taxon>Ecdysozoa</taxon>
        <taxon>Arthropoda</taxon>
        <taxon>Chelicerata</taxon>
        <taxon>Arachnida</taxon>
        <taxon>Acari</taxon>
        <taxon>Parasitiformes</taxon>
        <taxon>Ixodida</taxon>
        <taxon>Ixodoidea</taxon>
        <taxon>Ixodidae</taxon>
        <taxon>Haemaphysalinae</taxon>
        <taxon>Haemaphysalis</taxon>
    </lineage>
</organism>
<dbReference type="InterPro" id="IPR050333">
    <property type="entry name" value="SLRP"/>
</dbReference>